<keyword evidence="3" id="KW-0694">RNA-binding</keyword>
<evidence type="ECO:0000256" key="4">
    <source>
        <dbReference type="ARBA" id="ARBA00023242"/>
    </source>
</evidence>
<dbReference type="InterPro" id="IPR012677">
    <property type="entry name" value="Nucleotide-bd_a/b_plait_sf"/>
</dbReference>
<comment type="caution">
    <text evidence="6">The sequence shown here is derived from an EMBL/GenBank/DDBJ whole genome shotgun (WGS) entry which is preliminary data.</text>
</comment>
<dbReference type="PANTHER" id="PTHR48039:SF5">
    <property type="entry name" value="RNA-BINDING PROTEIN 28"/>
    <property type="match status" value="1"/>
</dbReference>
<feature type="compositionally biased region" description="Basic residues" evidence="5">
    <location>
        <begin position="89"/>
        <end position="98"/>
    </location>
</feature>
<organism evidence="6 7">
    <name type="scientific">Vitis vinifera</name>
    <name type="common">Grape</name>
    <dbReference type="NCBI Taxonomy" id="29760"/>
    <lineage>
        <taxon>Eukaryota</taxon>
        <taxon>Viridiplantae</taxon>
        <taxon>Streptophyta</taxon>
        <taxon>Embryophyta</taxon>
        <taxon>Tracheophyta</taxon>
        <taxon>Spermatophyta</taxon>
        <taxon>Magnoliopsida</taxon>
        <taxon>eudicotyledons</taxon>
        <taxon>Gunneridae</taxon>
        <taxon>Pentapetalae</taxon>
        <taxon>rosids</taxon>
        <taxon>Vitales</taxon>
        <taxon>Vitaceae</taxon>
        <taxon>Viteae</taxon>
        <taxon>Vitis</taxon>
    </lineage>
</organism>
<accession>A0A438DME4</accession>
<sequence>MLMQIKFLKDMKKGKVVTKNHSRGVAFVEFTEHQHALVGLRVLNNNPGKVFLCHVWRAKLEAYQQINHGYPEDLQPNDDPNTPEASPNKKMKSRKRKSRDNDGPLKTSEPNEGDESEDKKDKRKKLNNSHGIGKPDDEKPLKAESTISKARNSKSSEESNMLPKKRKLQEHIAVQKGKARNKKQGPEGVKIHQGSLMGSLVDLSWLCFLDTRARLLGLWSSQRGRMLGYFGYTTRGWWLSLGSYVSHEECAASLGSHGFAASLPRLGIVVPSWHELFSRPKKWFFNLRYTFSSAECVWAALLSCTTMTSFSCLCRVAHPQLRERVHQQRGWFIVNFWLLLSSYGQYQLLLHNPFKLDLPFVVPLEVPAQQLEAGQAIFLHKGCQDGLSEQAHPKLKLDTGGLEPFKMRVNGLALLAYLGYA</sequence>
<evidence type="ECO:0000256" key="1">
    <source>
        <dbReference type="ARBA" id="ARBA00004123"/>
    </source>
</evidence>
<dbReference type="GO" id="GO:0005634">
    <property type="term" value="C:nucleus"/>
    <property type="evidence" value="ECO:0007669"/>
    <property type="project" value="UniProtKB-SubCell"/>
</dbReference>
<keyword evidence="2" id="KW-0677">Repeat</keyword>
<dbReference type="Gene3D" id="3.30.70.330">
    <property type="match status" value="1"/>
</dbReference>
<evidence type="ECO:0000256" key="3">
    <source>
        <dbReference type="ARBA" id="ARBA00022884"/>
    </source>
</evidence>
<dbReference type="PANTHER" id="PTHR48039">
    <property type="entry name" value="RNA-BINDING MOTIF PROTEIN 14B"/>
    <property type="match status" value="1"/>
</dbReference>
<feature type="compositionally biased region" description="Basic and acidic residues" evidence="5">
    <location>
        <begin position="133"/>
        <end position="142"/>
    </location>
</feature>
<evidence type="ECO:0000256" key="2">
    <source>
        <dbReference type="ARBA" id="ARBA00022737"/>
    </source>
</evidence>
<dbReference type="InterPro" id="IPR051945">
    <property type="entry name" value="RRM_MRD1_RNA_proc_ribogen"/>
</dbReference>
<dbReference type="AlphaFoldDB" id="A0A438DME4"/>
<keyword evidence="4" id="KW-0539">Nucleus</keyword>
<evidence type="ECO:0000313" key="7">
    <source>
        <dbReference type="Proteomes" id="UP000288805"/>
    </source>
</evidence>
<name>A0A438DME4_VITVI</name>
<evidence type="ECO:0008006" key="8">
    <source>
        <dbReference type="Google" id="ProtNLM"/>
    </source>
</evidence>
<evidence type="ECO:0000256" key="5">
    <source>
        <dbReference type="SAM" id="MobiDB-lite"/>
    </source>
</evidence>
<feature type="region of interest" description="Disordered" evidence="5">
    <location>
        <begin position="69"/>
        <end position="168"/>
    </location>
</feature>
<evidence type="ECO:0000313" key="6">
    <source>
        <dbReference type="EMBL" id="RVW36620.1"/>
    </source>
</evidence>
<gene>
    <name evidence="6" type="ORF">CK203_072885</name>
</gene>
<dbReference type="EMBL" id="QGNW01001568">
    <property type="protein sequence ID" value="RVW36620.1"/>
    <property type="molecule type" value="Genomic_DNA"/>
</dbReference>
<dbReference type="GO" id="GO:0003723">
    <property type="term" value="F:RNA binding"/>
    <property type="evidence" value="ECO:0007669"/>
    <property type="project" value="UniProtKB-KW"/>
</dbReference>
<proteinExistence type="predicted"/>
<protein>
    <recommendedName>
        <fullName evidence="8">RRM domain-containing protein</fullName>
    </recommendedName>
</protein>
<comment type="subcellular location">
    <subcellularLocation>
        <location evidence="1">Nucleus</location>
    </subcellularLocation>
</comment>
<reference evidence="6 7" key="1">
    <citation type="journal article" date="2018" name="PLoS Genet.">
        <title>Population sequencing reveals clonal diversity and ancestral inbreeding in the grapevine cultivar Chardonnay.</title>
        <authorList>
            <person name="Roach M.J."/>
            <person name="Johnson D.L."/>
            <person name="Bohlmann J."/>
            <person name="van Vuuren H.J."/>
            <person name="Jones S.J."/>
            <person name="Pretorius I.S."/>
            <person name="Schmidt S.A."/>
            <person name="Borneman A.R."/>
        </authorList>
    </citation>
    <scope>NUCLEOTIDE SEQUENCE [LARGE SCALE GENOMIC DNA]</scope>
    <source>
        <strain evidence="7">cv. Chardonnay</strain>
        <tissue evidence="6">Leaf</tissue>
    </source>
</reference>
<dbReference type="Proteomes" id="UP000288805">
    <property type="component" value="Unassembled WGS sequence"/>
</dbReference>